<name>V4AG84_LOTGI</name>
<dbReference type="KEGG" id="lgi:LOTGIDRAFT_230488"/>
<proteinExistence type="predicted"/>
<dbReference type="Proteomes" id="UP000030746">
    <property type="component" value="Unassembled WGS sequence"/>
</dbReference>
<evidence type="ECO:0000313" key="2">
    <source>
        <dbReference type="Proteomes" id="UP000030746"/>
    </source>
</evidence>
<dbReference type="OrthoDB" id="6112773at2759"/>
<dbReference type="CTD" id="20248308"/>
<evidence type="ECO:0000313" key="1">
    <source>
        <dbReference type="EMBL" id="ESP03054.1"/>
    </source>
</evidence>
<protein>
    <submittedName>
        <fullName evidence="1">Uncharacterized protein</fullName>
    </submittedName>
</protein>
<dbReference type="EMBL" id="KB200129">
    <property type="protein sequence ID" value="ESP03054.1"/>
    <property type="molecule type" value="Genomic_DNA"/>
</dbReference>
<sequence length="154" mass="17027">MIGLNGTWNQANIILKGQSGVLAGHYKCWSCTYIFAGEDGSSGYECVDKPANFSNIRELDCHEDNQCVIDSVYDLQIEPPRLLSMDRGCRKPTKENGCSKVSSRPSCTFSCDSNLCNGIHGDLIQNIYKDTNGAPSLLFQIYLTALCCLRVFLI</sequence>
<reference evidence="1 2" key="1">
    <citation type="journal article" date="2013" name="Nature">
        <title>Insights into bilaterian evolution from three spiralian genomes.</title>
        <authorList>
            <person name="Simakov O."/>
            <person name="Marletaz F."/>
            <person name="Cho S.J."/>
            <person name="Edsinger-Gonzales E."/>
            <person name="Havlak P."/>
            <person name="Hellsten U."/>
            <person name="Kuo D.H."/>
            <person name="Larsson T."/>
            <person name="Lv J."/>
            <person name="Arendt D."/>
            <person name="Savage R."/>
            <person name="Osoegawa K."/>
            <person name="de Jong P."/>
            <person name="Grimwood J."/>
            <person name="Chapman J.A."/>
            <person name="Shapiro H."/>
            <person name="Aerts A."/>
            <person name="Otillar R.P."/>
            <person name="Terry A.Y."/>
            <person name="Boore J.L."/>
            <person name="Grigoriev I.V."/>
            <person name="Lindberg D.R."/>
            <person name="Seaver E.C."/>
            <person name="Weisblat D.A."/>
            <person name="Putnam N.H."/>
            <person name="Rokhsar D.S."/>
        </authorList>
    </citation>
    <scope>NUCLEOTIDE SEQUENCE [LARGE SCALE GENOMIC DNA]</scope>
</reference>
<gene>
    <name evidence="1" type="ORF">LOTGIDRAFT_230488</name>
</gene>
<organism evidence="1 2">
    <name type="scientific">Lottia gigantea</name>
    <name type="common">Giant owl limpet</name>
    <dbReference type="NCBI Taxonomy" id="225164"/>
    <lineage>
        <taxon>Eukaryota</taxon>
        <taxon>Metazoa</taxon>
        <taxon>Spiralia</taxon>
        <taxon>Lophotrochozoa</taxon>
        <taxon>Mollusca</taxon>
        <taxon>Gastropoda</taxon>
        <taxon>Patellogastropoda</taxon>
        <taxon>Lottioidea</taxon>
        <taxon>Lottiidae</taxon>
        <taxon>Lottia</taxon>
    </lineage>
</organism>
<dbReference type="GeneID" id="20248308"/>
<dbReference type="OMA" id="ECELPRK"/>
<accession>V4AG84</accession>
<dbReference type="HOGENOM" id="CLU_1706257_0_0_1"/>
<keyword evidence="2" id="KW-1185">Reference proteome</keyword>
<dbReference type="RefSeq" id="XP_009046524.1">
    <property type="nucleotide sequence ID" value="XM_009048276.1"/>
</dbReference>
<dbReference type="AlphaFoldDB" id="V4AG84"/>